<name>A0A6J7WNL8_9CAUD</name>
<sequence>MKFVAIAYMAFLTFVIVAGIHNYEAKLKEHKASIEDYKRALNLSKHYSNADHYTQLQIQNKNLIQQVRDLDQTNQLLIKLNKDLGQKMAGDFQYESSAYKPSAWE</sequence>
<evidence type="ECO:0000313" key="3">
    <source>
        <dbReference type="EMBL" id="CAB5218245.1"/>
    </source>
</evidence>
<evidence type="ECO:0000256" key="2">
    <source>
        <dbReference type="SAM" id="Phobius"/>
    </source>
</evidence>
<accession>A0A6J7WNL8</accession>
<keyword evidence="2" id="KW-0812">Transmembrane</keyword>
<gene>
    <name evidence="3" type="ORF">UFOVP204_127</name>
</gene>
<keyword evidence="2" id="KW-1133">Transmembrane helix</keyword>
<reference evidence="3" key="1">
    <citation type="submission" date="2020-05" db="EMBL/GenBank/DDBJ databases">
        <authorList>
            <person name="Chiriac C."/>
            <person name="Salcher M."/>
            <person name="Ghai R."/>
            <person name="Kavagutti S V."/>
        </authorList>
    </citation>
    <scope>NUCLEOTIDE SEQUENCE</scope>
</reference>
<proteinExistence type="predicted"/>
<feature type="transmembrane region" description="Helical" evidence="2">
    <location>
        <begin position="6"/>
        <end position="23"/>
    </location>
</feature>
<dbReference type="EMBL" id="LR798257">
    <property type="protein sequence ID" value="CAB5218245.1"/>
    <property type="molecule type" value="Genomic_DNA"/>
</dbReference>
<organism evidence="3">
    <name type="scientific">uncultured Caudovirales phage</name>
    <dbReference type="NCBI Taxonomy" id="2100421"/>
    <lineage>
        <taxon>Viruses</taxon>
        <taxon>Duplodnaviria</taxon>
        <taxon>Heunggongvirae</taxon>
        <taxon>Uroviricota</taxon>
        <taxon>Caudoviricetes</taxon>
        <taxon>Peduoviridae</taxon>
        <taxon>Maltschvirus</taxon>
        <taxon>Maltschvirus maltsch</taxon>
    </lineage>
</organism>
<evidence type="ECO:0000256" key="1">
    <source>
        <dbReference type="SAM" id="Coils"/>
    </source>
</evidence>
<keyword evidence="1" id="KW-0175">Coiled coil</keyword>
<keyword evidence="2" id="KW-0472">Membrane</keyword>
<protein>
    <submittedName>
        <fullName evidence="3">Uncharacterized protein</fullName>
    </submittedName>
</protein>
<feature type="coiled-coil region" evidence="1">
    <location>
        <begin position="20"/>
        <end position="73"/>
    </location>
</feature>